<comment type="caution">
    <text evidence="11">The sequence shown here is derived from an EMBL/GenBank/DDBJ whole genome shotgun (WGS) entry which is preliminary data.</text>
</comment>
<evidence type="ECO:0000256" key="1">
    <source>
        <dbReference type="ARBA" id="ARBA00004852"/>
    </source>
</evidence>
<comment type="catalytic activity">
    <reaction evidence="7">
        <text>carbamoyl phosphate + L-aspartate = N-carbamoyl-L-aspartate + phosphate + H(+)</text>
        <dbReference type="Rhea" id="RHEA:20013"/>
        <dbReference type="ChEBI" id="CHEBI:15378"/>
        <dbReference type="ChEBI" id="CHEBI:29991"/>
        <dbReference type="ChEBI" id="CHEBI:32814"/>
        <dbReference type="ChEBI" id="CHEBI:43474"/>
        <dbReference type="ChEBI" id="CHEBI:58228"/>
        <dbReference type="EC" id="2.1.3.2"/>
    </reaction>
</comment>
<dbReference type="PANTHER" id="PTHR45753">
    <property type="entry name" value="ORNITHINE CARBAMOYLTRANSFERASE, MITOCHONDRIAL"/>
    <property type="match status" value="1"/>
</dbReference>
<dbReference type="Pfam" id="PF00185">
    <property type="entry name" value="OTCace"/>
    <property type="match status" value="1"/>
</dbReference>
<dbReference type="InterPro" id="IPR006130">
    <property type="entry name" value="Asp/Orn_carbamoylTrfase"/>
</dbReference>
<comment type="function">
    <text evidence="6">Catalyzes the condensation of carbamoyl phosphate and aspartate to form carbamoyl aspartate and inorganic phosphate, the committed step in the de novo pyrimidine nucleotide biosynthesis pathway.</text>
</comment>
<dbReference type="EC" id="2.1.3.2" evidence="3"/>
<dbReference type="NCBIfam" id="NF002032">
    <property type="entry name" value="PRK00856.1"/>
    <property type="match status" value="1"/>
</dbReference>
<accession>A0ABQ6MME4</accession>
<keyword evidence="5" id="KW-0665">Pyrimidine biosynthesis</keyword>
<evidence type="ECO:0000256" key="2">
    <source>
        <dbReference type="ARBA" id="ARBA00008896"/>
    </source>
</evidence>
<dbReference type="PRINTS" id="PR00101">
    <property type="entry name" value="ATCASE"/>
</dbReference>
<dbReference type="Gene3D" id="3.40.50.1370">
    <property type="entry name" value="Aspartate/ornithine carbamoyltransferase"/>
    <property type="match status" value="2"/>
</dbReference>
<dbReference type="PANTHER" id="PTHR45753:SF6">
    <property type="entry name" value="ASPARTATE CARBAMOYLTRANSFERASE"/>
    <property type="match status" value="1"/>
</dbReference>
<keyword evidence="4 8" id="KW-0808">Transferase</keyword>
<sequence>MSAFPCNSLTEASASWLGSSLVSVRQLSPGGLRLLLSVSSEMKQLVRLHGGDARLQHRVLSNVFYEASTRTSCSFQAAMLRLGGRVVCVDAAHSSAKKGETLADTLRCLECYADVSVLRHPVTGAVGEAAGATVKPVLNAGDGTGEHPSQALLDVFTMEDELAARGGLRGKTVVLLGDLKHGRTVHSLAKLLARSGIEDVRLRFCSPTQLPMPQEVRDEVAEFGLPMEDFTDLKEAVAGADVLYVTRVQKERFESEALYDEVKDLYIVDKAIMDVSPETMVVMHPLPRVNEIATEVDADPRAAYFRQMENGMFVRMALLALVLGKSGV</sequence>
<dbReference type="InterPro" id="IPR002082">
    <property type="entry name" value="Asp_carbamoyltransf"/>
</dbReference>
<dbReference type="SUPFAM" id="SSF53671">
    <property type="entry name" value="Aspartate/ornithine carbamoyltransferase"/>
    <property type="match status" value="1"/>
</dbReference>
<comment type="pathway">
    <text evidence="1">Pyrimidine metabolism; UMP biosynthesis via de novo pathway; (S)-dihydroorotate from bicarbonate: step 2/3.</text>
</comment>
<comment type="similarity">
    <text evidence="2">Belongs to the aspartate/ornithine carbamoyltransferase superfamily. ATCase family.</text>
</comment>
<evidence type="ECO:0000256" key="6">
    <source>
        <dbReference type="ARBA" id="ARBA00043884"/>
    </source>
</evidence>
<dbReference type="InterPro" id="IPR006131">
    <property type="entry name" value="Asp_carbamoyltransf_Asp/Orn-bd"/>
</dbReference>
<organism evidence="11 12">
    <name type="scientific">Tetraparma gracilis</name>
    <dbReference type="NCBI Taxonomy" id="2962635"/>
    <lineage>
        <taxon>Eukaryota</taxon>
        <taxon>Sar</taxon>
        <taxon>Stramenopiles</taxon>
        <taxon>Ochrophyta</taxon>
        <taxon>Bolidophyceae</taxon>
        <taxon>Parmales</taxon>
        <taxon>Triparmaceae</taxon>
        <taxon>Tetraparma</taxon>
    </lineage>
</organism>
<proteinExistence type="inferred from homology"/>
<reference evidence="11 12" key="1">
    <citation type="journal article" date="2023" name="Commun. Biol.">
        <title>Genome analysis of Parmales, the sister group of diatoms, reveals the evolutionary specialization of diatoms from phago-mixotrophs to photoautotrophs.</title>
        <authorList>
            <person name="Ban H."/>
            <person name="Sato S."/>
            <person name="Yoshikawa S."/>
            <person name="Yamada K."/>
            <person name="Nakamura Y."/>
            <person name="Ichinomiya M."/>
            <person name="Sato N."/>
            <person name="Blanc-Mathieu R."/>
            <person name="Endo H."/>
            <person name="Kuwata A."/>
            <person name="Ogata H."/>
        </authorList>
    </citation>
    <scope>NUCLEOTIDE SEQUENCE [LARGE SCALE GENOMIC DNA]</scope>
</reference>
<dbReference type="NCBIfam" id="TIGR00670">
    <property type="entry name" value="asp_carb_tr"/>
    <property type="match status" value="1"/>
</dbReference>
<keyword evidence="12" id="KW-1185">Reference proteome</keyword>
<dbReference type="Pfam" id="PF02729">
    <property type="entry name" value="OTCace_N"/>
    <property type="match status" value="1"/>
</dbReference>
<evidence type="ECO:0000313" key="12">
    <source>
        <dbReference type="Proteomes" id="UP001165060"/>
    </source>
</evidence>
<dbReference type="Proteomes" id="UP001165060">
    <property type="component" value="Unassembled WGS sequence"/>
</dbReference>
<gene>
    <name evidence="11" type="ORF">TeGR_g12205</name>
</gene>
<evidence type="ECO:0000256" key="5">
    <source>
        <dbReference type="ARBA" id="ARBA00022975"/>
    </source>
</evidence>
<evidence type="ECO:0000259" key="10">
    <source>
        <dbReference type="Pfam" id="PF02729"/>
    </source>
</evidence>
<evidence type="ECO:0000256" key="7">
    <source>
        <dbReference type="ARBA" id="ARBA00048859"/>
    </source>
</evidence>
<evidence type="ECO:0000313" key="11">
    <source>
        <dbReference type="EMBL" id="GMI28485.1"/>
    </source>
</evidence>
<dbReference type="PROSITE" id="PS00097">
    <property type="entry name" value="CARBAMOYLTRANSFERASE"/>
    <property type="match status" value="1"/>
</dbReference>
<dbReference type="InterPro" id="IPR036901">
    <property type="entry name" value="Asp/Orn_carbamoylTrfase_sf"/>
</dbReference>
<feature type="domain" description="Aspartate/ornithine carbamoyltransferase Asp/Orn-binding" evidence="9">
    <location>
        <begin position="170"/>
        <end position="321"/>
    </location>
</feature>
<name>A0ABQ6MME4_9STRA</name>
<evidence type="ECO:0000256" key="4">
    <source>
        <dbReference type="ARBA" id="ARBA00022679"/>
    </source>
</evidence>
<feature type="domain" description="Aspartate/ornithine carbamoyltransferase carbamoyl-P binding" evidence="10">
    <location>
        <begin position="20"/>
        <end position="159"/>
    </location>
</feature>
<dbReference type="EMBL" id="BRYB01004279">
    <property type="protein sequence ID" value="GMI28485.1"/>
    <property type="molecule type" value="Genomic_DNA"/>
</dbReference>
<evidence type="ECO:0000256" key="3">
    <source>
        <dbReference type="ARBA" id="ARBA00013008"/>
    </source>
</evidence>
<dbReference type="InterPro" id="IPR006132">
    <property type="entry name" value="Asp/Orn_carbamoyltranf_P-bd"/>
</dbReference>
<evidence type="ECO:0000259" key="9">
    <source>
        <dbReference type="Pfam" id="PF00185"/>
    </source>
</evidence>
<protein>
    <recommendedName>
        <fullName evidence="3">aspartate carbamoyltransferase</fullName>
        <ecNumber evidence="3">2.1.3.2</ecNumber>
    </recommendedName>
</protein>
<evidence type="ECO:0000256" key="8">
    <source>
        <dbReference type="RuleBase" id="RU003634"/>
    </source>
</evidence>
<dbReference type="PRINTS" id="PR00100">
    <property type="entry name" value="AOTCASE"/>
</dbReference>